<protein>
    <submittedName>
        <fullName evidence="9">FAD-dependent 2-octaprenylphenol hydroxylase</fullName>
    </submittedName>
</protein>
<evidence type="ECO:0000256" key="4">
    <source>
        <dbReference type="ARBA" id="ARBA00022630"/>
    </source>
</evidence>
<evidence type="ECO:0000256" key="2">
    <source>
        <dbReference type="ARBA" id="ARBA00004749"/>
    </source>
</evidence>
<dbReference type="Pfam" id="PF01494">
    <property type="entry name" value="FAD_binding_3"/>
    <property type="match status" value="1"/>
</dbReference>
<dbReference type="PANTHER" id="PTHR43876">
    <property type="entry name" value="UBIQUINONE BIOSYNTHESIS MONOOXYGENASE COQ6, MITOCHONDRIAL"/>
    <property type="match status" value="1"/>
</dbReference>
<dbReference type="UniPathway" id="UPA00232"/>
<dbReference type="GO" id="GO:0006744">
    <property type="term" value="P:ubiquinone biosynthetic process"/>
    <property type="evidence" value="ECO:0007669"/>
    <property type="project" value="UniProtKB-UniPathway"/>
</dbReference>
<comment type="cofactor">
    <cofactor evidence="1">
        <name>FAD</name>
        <dbReference type="ChEBI" id="CHEBI:57692"/>
    </cofactor>
</comment>
<evidence type="ECO:0000256" key="1">
    <source>
        <dbReference type="ARBA" id="ARBA00001974"/>
    </source>
</evidence>
<dbReference type="GO" id="GO:0071949">
    <property type="term" value="F:FAD binding"/>
    <property type="evidence" value="ECO:0007669"/>
    <property type="project" value="InterPro"/>
</dbReference>
<comment type="similarity">
    <text evidence="3">Belongs to the UbiH/COQ6 family.</text>
</comment>
<name>A0A432WQR4_9GAMM</name>
<gene>
    <name evidence="9" type="ORF">CWE13_09565</name>
</gene>
<accession>A0A432WQR4</accession>
<evidence type="ECO:0000256" key="6">
    <source>
        <dbReference type="ARBA" id="ARBA00023002"/>
    </source>
</evidence>
<keyword evidence="4" id="KW-0285">Flavoprotein</keyword>
<dbReference type="PRINTS" id="PR00420">
    <property type="entry name" value="RNGMNOXGNASE"/>
</dbReference>
<dbReference type="InterPro" id="IPR002938">
    <property type="entry name" value="FAD-bd"/>
</dbReference>
<dbReference type="InterPro" id="IPR036188">
    <property type="entry name" value="FAD/NAD-bd_sf"/>
</dbReference>
<feature type="domain" description="FAD-binding" evidence="8">
    <location>
        <begin position="5"/>
        <end position="346"/>
    </location>
</feature>
<dbReference type="NCBIfam" id="TIGR01988">
    <property type="entry name" value="Ubi-OHases"/>
    <property type="match status" value="1"/>
</dbReference>
<keyword evidence="5" id="KW-0274">FAD</keyword>
<dbReference type="InterPro" id="IPR051205">
    <property type="entry name" value="UbiH/COQ6_monooxygenase"/>
</dbReference>
<comment type="caution">
    <text evidence="9">The sequence shown here is derived from an EMBL/GenBank/DDBJ whole genome shotgun (WGS) entry which is preliminary data.</text>
</comment>
<dbReference type="PANTHER" id="PTHR43876:SF7">
    <property type="entry name" value="UBIQUINONE BIOSYNTHESIS MONOOXYGENASE COQ6, MITOCHONDRIAL"/>
    <property type="match status" value="1"/>
</dbReference>
<reference evidence="10" key="1">
    <citation type="journal article" date="2018" name="Front. Microbiol.">
        <title>Genome-Based Analysis Reveals the Taxonomy and Diversity of the Family Idiomarinaceae.</title>
        <authorList>
            <person name="Liu Y."/>
            <person name="Lai Q."/>
            <person name="Shao Z."/>
        </authorList>
    </citation>
    <scope>NUCLEOTIDE SEQUENCE [LARGE SCALE GENOMIC DNA]</scope>
    <source>
        <strain evidence="10">AIS</strain>
    </source>
</reference>
<dbReference type="PROSITE" id="PS01304">
    <property type="entry name" value="UBIH"/>
    <property type="match status" value="1"/>
</dbReference>
<dbReference type="Proteomes" id="UP000286934">
    <property type="component" value="Unassembled WGS sequence"/>
</dbReference>
<evidence type="ECO:0000259" key="8">
    <source>
        <dbReference type="Pfam" id="PF01494"/>
    </source>
</evidence>
<dbReference type="GO" id="GO:0019168">
    <property type="term" value="F:2-polyprenylphenol 6-hydroxylase activity"/>
    <property type="evidence" value="ECO:0007669"/>
    <property type="project" value="TreeGrafter"/>
</dbReference>
<evidence type="ECO:0000256" key="7">
    <source>
        <dbReference type="ARBA" id="ARBA00023033"/>
    </source>
</evidence>
<dbReference type="Gene3D" id="3.50.50.60">
    <property type="entry name" value="FAD/NAD(P)-binding domain"/>
    <property type="match status" value="2"/>
</dbReference>
<dbReference type="InterPro" id="IPR018168">
    <property type="entry name" value="Ubi_Hdrlase_CS"/>
</dbReference>
<evidence type="ECO:0000313" key="9">
    <source>
        <dbReference type="EMBL" id="RUO36110.1"/>
    </source>
</evidence>
<keyword evidence="6" id="KW-0560">Oxidoreductase</keyword>
<dbReference type="AlphaFoldDB" id="A0A432WQR4"/>
<keyword evidence="10" id="KW-1185">Reference proteome</keyword>
<sequence>MALQRTQVLIVGGGMVGLALAISLAKAGRRVVVVERNEHPETMPEQPTLRVSAINSGAQQWLTELGAWERLPQERIAPYQGMSVWEHDSFGKIEFTAAQADLVSLGTILENQVLVAALWQQAKNVGVELVSGVGIAKPEYHENDVSVELDNGNVILAQLLVAADGARSQLREHVGTPVIHRDYEQQGLVATVESSEPHEGIARQVFLAGGPLALLPMANPHQCSIVWSLPSTEAQELCGMPEEAFSQQLTVASNNCIGLLKPVSERMSFPLVMQYAQEWVHGRQVLVGDAAHTIHPLAGQGANLGFGDAFHLANKLNALGTLNGQWDNHELSRALRGYERARKAAAVRHIATMEGFHQLFTGTNPVLKAARSVGLSLVNQTNPVKDFFLRQANELG</sequence>
<dbReference type="OrthoDB" id="9769565at2"/>
<evidence type="ECO:0000256" key="5">
    <source>
        <dbReference type="ARBA" id="ARBA00022827"/>
    </source>
</evidence>
<proteinExistence type="inferred from homology"/>
<dbReference type="RefSeq" id="WP_126808109.1">
    <property type="nucleotide sequence ID" value="NZ_PIPP01000004.1"/>
</dbReference>
<organism evidence="9 10">
    <name type="scientific">Aliidiomarina shirensis</name>
    <dbReference type="NCBI Taxonomy" id="1048642"/>
    <lineage>
        <taxon>Bacteria</taxon>
        <taxon>Pseudomonadati</taxon>
        <taxon>Pseudomonadota</taxon>
        <taxon>Gammaproteobacteria</taxon>
        <taxon>Alteromonadales</taxon>
        <taxon>Idiomarinaceae</taxon>
        <taxon>Aliidiomarina</taxon>
    </lineage>
</organism>
<keyword evidence="7" id="KW-0503">Monooxygenase</keyword>
<dbReference type="EMBL" id="PIPP01000004">
    <property type="protein sequence ID" value="RUO36110.1"/>
    <property type="molecule type" value="Genomic_DNA"/>
</dbReference>
<dbReference type="InterPro" id="IPR010971">
    <property type="entry name" value="UbiH/COQ6"/>
</dbReference>
<evidence type="ECO:0000313" key="10">
    <source>
        <dbReference type="Proteomes" id="UP000286934"/>
    </source>
</evidence>
<dbReference type="SUPFAM" id="SSF51905">
    <property type="entry name" value="FAD/NAD(P)-binding domain"/>
    <property type="match status" value="1"/>
</dbReference>
<comment type="pathway">
    <text evidence="2">Cofactor biosynthesis; ubiquinone biosynthesis.</text>
</comment>
<evidence type="ECO:0000256" key="3">
    <source>
        <dbReference type="ARBA" id="ARBA00005349"/>
    </source>
</evidence>